<feature type="domain" description="AAA" evidence="9">
    <location>
        <begin position="49"/>
        <end position="187"/>
    </location>
</feature>
<proteinExistence type="inferred from homology"/>
<dbReference type="CDD" id="cd05387">
    <property type="entry name" value="BY-kinase"/>
    <property type="match status" value="1"/>
</dbReference>
<dbReference type="InterPro" id="IPR050445">
    <property type="entry name" value="Bact_polysacc_biosynth/exp"/>
</dbReference>
<dbReference type="SUPFAM" id="SSF52540">
    <property type="entry name" value="P-loop containing nucleoside triphosphate hydrolases"/>
    <property type="match status" value="1"/>
</dbReference>
<dbReference type="AlphaFoldDB" id="A0A562QT51"/>
<evidence type="ECO:0000256" key="1">
    <source>
        <dbReference type="ARBA" id="ARBA00007316"/>
    </source>
</evidence>
<evidence type="ECO:0000313" key="11">
    <source>
        <dbReference type="Proteomes" id="UP000315711"/>
    </source>
</evidence>
<evidence type="ECO:0000256" key="5">
    <source>
        <dbReference type="ARBA" id="ARBA00022777"/>
    </source>
</evidence>
<evidence type="ECO:0000256" key="7">
    <source>
        <dbReference type="ARBA" id="ARBA00023137"/>
    </source>
</evidence>
<protein>
    <recommendedName>
        <fullName evidence="2">non-specific protein-tyrosine kinase</fullName>
        <ecNumber evidence="2">2.7.10.2</ecNumber>
    </recommendedName>
</protein>
<keyword evidence="3" id="KW-0808">Transferase</keyword>
<evidence type="ECO:0000256" key="4">
    <source>
        <dbReference type="ARBA" id="ARBA00022741"/>
    </source>
</evidence>
<dbReference type="FunFam" id="3.40.50.300:FF:000527">
    <property type="entry name" value="Tyrosine-protein kinase etk"/>
    <property type="match status" value="1"/>
</dbReference>
<evidence type="ECO:0000256" key="8">
    <source>
        <dbReference type="ARBA" id="ARBA00051245"/>
    </source>
</evidence>
<dbReference type="Pfam" id="PF13614">
    <property type="entry name" value="AAA_31"/>
    <property type="match status" value="1"/>
</dbReference>
<dbReference type="InterPro" id="IPR025669">
    <property type="entry name" value="AAA_dom"/>
</dbReference>
<dbReference type="GO" id="GO:0042802">
    <property type="term" value="F:identical protein binding"/>
    <property type="evidence" value="ECO:0007669"/>
    <property type="project" value="UniProtKB-ARBA"/>
</dbReference>
<dbReference type="GO" id="GO:0005524">
    <property type="term" value="F:ATP binding"/>
    <property type="evidence" value="ECO:0007669"/>
    <property type="project" value="UniProtKB-KW"/>
</dbReference>
<gene>
    <name evidence="10" type="ORF">IQ10_00345</name>
</gene>
<keyword evidence="7" id="KW-0829">Tyrosine-protein kinase</keyword>
<keyword evidence="6" id="KW-0067">ATP-binding</keyword>
<comment type="catalytic activity">
    <reaction evidence="8">
        <text>L-tyrosyl-[protein] + ATP = O-phospho-L-tyrosyl-[protein] + ADP + H(+)</text>
        <dbReference type="Rhea" id="RHEA:10596"/>
        <dbReference type="Rhea" id="RHEA-COMP:10136"/>
        <dbReference type="Rhea" id="RHEA-COMP:20101"/>
        <dbReference type="ChEBI" id="CHEBI:15378"/>
        <dbReference type="ChEBI" id="CHEBI:30616"/>
        <dbReference type="ChEBI" id="CHEBI:46858"/>
        <dbReference type="ChEBI" id="CHEBI:61978"/>
        <dbReference type="ChEBI" id="CHEBI:456216"/>
        <dbReference type="EC" id="2.7.10.2"/>
    </reaction>
</comment>
<dbReference type="InterPro" id="IPR005702">
    <property type="entry name" value="Wzc-like_C"/>
</dbReference>
<dbReference type="RefSeq" id="WP_144448742.1">
    <property type="nucleotide sequence ID" value="NZ_VLKZ01000001.1"/>
</dbReference>
<dbReference type="GO" id="GO:0004715">
    <property type="term" value="F:non-membrane spanning protein tyrosine kinase activity"/>
    <property type="evidence" value="ECO:0007669"/>
    <property type="project" value="UniProtKB-EC"/>
</dbReference>
<comment type="similarity">
    <text evidence="1">Belongs to the CpsD/CapB family.</text>
</comment>
<evidence type="ECO:0000256" key="2">
    <source>
        <dbReference type="ARBA" id="ARBA00011903"/>
    </source>
</evidence>
<dbReference type="Gene3D" id="3.40.50.300">
    <property type="entry name" value="P-loop containing nucleotide triphosphate hydrolases"/>
    <property type="match status" value="1"/>
</dbReference>
<name>A0A562QT51_9BACI</name>
<dbReference type="InterPro" id="IPR027417">
    <property type="entry name" value="P-loop_NTPase"/>
</dbReference>
<dbReference type="EMBL" id="VLKZ01000001">
    <property type="protein sequence ID" value="TWI59922.1"/>
    <property type="molecule type" value="Genomic_DNA"/>
</dbReference>
<dbReference type="OrthoDB" id="9794577at2"/>
<keyword evidence="11" id="KW-1185">Reference proteome</keyword>
<evidence type="ECO:0000259" key="9">
    <source>
        <dbReference type="Pfam" id="PF13614"/>
    </source>
</evidence>
<dbReference type="Proteomes" id="UP000315711">
    <property type="component" value="Unassembled WGS sequence"/>
</dbReference>
<evidence type="ECO:0000256" key="3">
    <source>
        <dbReference type="ARBA" id="ARBA00022679"/>
    </source>
</evidence>
<sequence>MTKNQRANQRQSEIRKIVSHFAPKSPIAEQYRTLRTNIQLSTTETGLQTILVTSAGPGEGKSTTAANLAVVIAQQGKRVLLVDGDMRKPTVHYTFQVENLVGLTNVLTGQVEREAAISSTKVPNLSVLTCGPIPPNPSELLGSRRMSQLIEELMTDYDYVLFDTPPFLAVADAQVLANLCDGSILVVSSGKTDRQGAIKAKDQLLQARAKLLGAVLNGKPKHESQYYYYYGTSNEKE</sequence>
<keyword evidence="4" id="KW-0547">Nucleotide-binding</keyword>
<evidence type="ECO:0000313" key="10">
    <source>
        <dbReference type="EMBL" id="TWI59922.1"/>
    </source>
</evidence>
<evidence type="ECO:0000256" key="6">
    <source>
        <dbReference type="ARBA" id="ARBA00022840"/>
    </source>
</evidence>
<reference evidence="10 11" key="1">
    <citation type="journal article" date="2015" name="Stand. Genomic Sci.">
        <title>Genomic Encyclopedia of Bacterial and Archaeal Type Strains, Phase III: the genomes of soil and plant-associated and newly described type strains.</title>
        <authorList>
            <person name="Whitman W.B."/>
            <person name="Woyke T."/>
            <person name="Klenk H.P."/>
            <person name="Zhou Y."/>
            <person name="Lilburn T.G."/>
            <person name="Beck B.J."/>
            <person name="De Vos P."/>
            <person name="Vandamme P."/>
            <person name="Eisen J.A."/>
            <person name="Garrity G."/>
            <person name="Hugenholtz P."/>
            <person name="Kyrpides N.C."/>
        </authorList>
    </citation>
    <scope>NUCLEOTIDE SEQUENCE [LARGE SCALE GENOMIC DNA]</scope>
    <source>
        <strain evidence="10 11">CGMCC 1.10116</strain>
    </source>
</reference>
<dbReference type="PANTHER" id="PTHR32309:SF13">
    <property type="entry name" value="FERRIC ENTEROBACTIN TRANSPORT PROTEIN FEPE"/>
    <property type="match status" value="1"/>
</dbReference>
<organism evidence="10 11">
    <name type="scientific">Halalkalibacter nanhaiisediminis</name>
    <dbReference type="NCBI Taxonomy" id="688079"/>
    <lineage>
        <taxon>Bacteria</taxon>
        <taxon>Bacillati</taxon>
        <taxon>Bacillota</taxon>
        <taxon>Bacilli</taxon>
        <taxon>Bacillales</taxon>
        <taxon>Bacillaceae</taxon>
        <taxon>Halalkalibacter</taxon>
    </lineage>
</organism>
<dbReference type="NCBIfam" id="TIGR01007">
    <property type="entry name" value="eps_fam"/>
    <property type="match status" value="1"/>
</dbReference>
<dbReference type="EC" id="2.7.10.2" evidence="2"/>
<accession>A0A562QT51</accession>
<dbReference type="GO" id="GO:0005886">
    <property type="term" value="C:plasma membrane"/>
    <property type="evidence" value="ECO:0007669"/>
    <property type="project" value="UniProtKB-ARBA"/>
</dbReference>
<comment type="caution">
    <text evidence="10">The sequence shown here is derived from an EMBL/GenBank/DDBJ whole genome shotgun (WGS) entry which is preliminary data.</text>
</comment>
<keyword evidence="5" id="KW-0418">Kinase</keyword>
<dbReference type="PANTHER" id="PTHR32309">
    <property type="entry name" value="TYROSINE-PROTEIN KINASE"/>
    <property type="match status" value="1"/>
</dbReference>